<dbReference type="AlphaFoldDB" id="A0ABD3CX57"/>
<name>A0ABD3CX57_9LAMI</name>
<organism evidence="1 2">
    <name type="scientific">Castilleja foliolosa</name>
    <dbReference type="NCBI Taxonomy" id="1961234"/>
    <lineage>
        <taxon>Eukaryota</taxon>
        <taxon>Viridiplantae</taxon>
        <taxon>Streptophyta</taxon>
        <taxon>Embryophyta</taxon>
        <taxon>Tracheophyta</taxon>
        <taxon>Spermatophyta</taxon>
        <taxon>Magnoliopsida</taxon>
        <taxon>eudicotyledons</taxon>
        <taxon>Gunneridae</taxon>
        <taxon>Pentapetalae</taxon>
        <taxon>asterids</taxon>
        <taxon>lamiids</taxon>
        <taxon>Lamiales</taxon>
        <taxon>Orobanchaceae</taxon>
        <taxon>Pedicularideae</taxon>
        <taxon>Castillejinae</taxon>
        <taxon>Castilleja</taxon>
    </lineage>
</organism>
<reference evidence="2" key="1">
    <citation type="journal article" date="2024" name="IScience">
        <title>Strigolactones Initiate the Formation of Haustorium-like Structures in Castilleja.</title>
        <authorList>
            <person name="Buerger M."/>
            <person name="Peterson D."/>
            <person name="Chory J."/>
        </authorList>
    </citation>
    <scope>NUCLEOTIDE SEQUENCE [LARGE SCALE GENOMIC DNA]</scope>
</reference>
<accession>A0ABD3CX57</accession>
<evidence type="ECO:0000313" key="2">
    <source>
        <dbReference type="Proteomes" id="UP001632038"/>
    </source>
</evidence>
<protein>
    <submittedName>
        <fullName evidence="1">Uncharacterized protein</fullName>
    </submittedName>
</protein>
<gene>
    <name evidence="1" type="ORF">CASFOL_021223</name>
</gene>
<proteinExistence type="predicted"/>
<comment type="caution">
    <text evidence="1">The sequence shown here is derived from an EMBL/GenBank/DDBJ whole genome shotgun (WGS) entry which is preliminary data.</text>
</comment>
<keyword evidence="2" id="KW-1185">Reference proteome</keyword>
<dbReference type="Proteomes" id="UP001632038">
    <property type="component" value="Unassembled WGS sequence"/>
</dbReference>
<sequence length="57" mass="6536">MDEEGLPPTALSEAYLLQMRSQSLSVVWLLYVEVLCVPSYQFWWPPYVVEFAVLGAL</sequence>
<dbReference type="EMBL" id="JAVIJP010000028">
    <property type="protein sequence ID" value="KAL3634169.1"/>
    <property type="molecule type" value="Genomic_DNA"/>
</dbReference>
<evidence type="ECO:0000313" key="1">
    <source>
        <dbReference type="EMBL" id="KAL3634169.1"/>
    </source>
</evidence>